<accession>A0AAQ3NGC3</accession>
<keyword evidence="2" id="KW-1185">Reference proteome</keyword>
<dbReference type="Proteomes" id="UP001374535">
    <property type="component" value="Chromosome 5"/>
</dbReference>
<protein>
    <submittedName>
        <fullName evidence="1">Uncharacterized protein</fullName>
    </submittedName>
</protein>
<name>A0AAQ3NGC3_VIGMU</name>
<proteinExistence type="predicted"/>
<dbReference type="EMBL" id="CP144696">
    <property type="protein sequence ID" value="WVZ09162.1"/>
    <property type="molecule type" value="Genomic_DNA"/>
</dbReference>
<evidence type="ECO:0000313" key="2">
    <source>
        <dbReference type="Proteomes" id="UP001374535"/>
    </source>
</evidence>
<gene>
    <name evidence="1" type="ORF">V8G54_013692</name>
</gene>
<reference evidence="1 2" key="1">
    <citation type="journal article" date="2023" name="Life. Sci Alliance">
        <title>Evolutionary insights into 3D genome organization and epigenetic landscape of Vigna mungo.</title>
        <authorList>
            <person name="Junaid A."/>
            <person name="Singh B."/>
            <person name="Bhatia S."/>
        </authorList>
    </citation>
    <scope>NUCLEOTIDE SEQUENCE [LARGE SCALE GENOMIC DNA]</scope>
    <source>
        <strain evidence="1">Urdbean</strain>
    </source>
</reference>
<sequence>MLHTLNLLKQKMQNPRDTPSIYSDIYNFLKPDLTNTQRENGELARKKQVIHYFKKTLNSREMNVLRCLNVTREYDIECSHSVLMQEIRMNLFPFYSPTININSA</sequence>
<dbReference type="AlphaFoldDB" id="A0AAQ3NGC3"/>
<evidence type="ECO:0000313" key="1">
    <source>
        <dbReference type="EMBL" id="WVZ09162.1"/>
    </source>
</evidence>
<organism evidence="1 2">
    <name type="scientific">Vigna mungo</name>
    <name type="common">Black gram</name>
    <name type="synonym">Phaseolus mungo</name>
    <dbReference type="NCBI Taxonomy" id="3915"/>
    <lineage>
        <taxon>Eukaryota</taxon>
        <taxon>Viridiplantae</taxon>
        <taxon>Streptophyta</taxon>
        <taxon>Embryophyta</taxon>
        <taxon>Tracheophyta</taxon>
        <taxon>Spermatophyta</taxon>
        <taxon>Magnoliopsida</taxon>
        <taxon>eudicotyledons</taxon>
        <taxon>Gunneridae</taxon>
        <taxon>Pentapetalae</taxon>
        <taxon>rosids</taxon>
        <taxon>fabids</taxon>
        <taxon>Fabales</taxon>
        <taxon>Fabaceae</taxon>
        <taxon>Papilionoideae</taxon>
        <taxon>50 kb inversion clade</taxon>
        <taxon>NPAAA clade</taxon>
        <taxon>indigoferoid/millettioid clade</taxon>
        <taxon>Phaseoleae</taxon>
        <taxon>Vigna</taxon>
    </lineage>
</organism>